<proteinExistence type="predicted"/>
<feature type="compositionally biased region" description="Low complexity" evidence="1">
    <location>
        <begin position="10"/>
        <end position="20"/>
    </location>
</feature>
<evidence type="ECO:0000256" key="1">
    <source>
        <dbReference type="SAM" id="MobiDB-lite"/>
    </source>
</evidence>
<keyword evidence="3" id="KW-1185">Reference proteome</keyword>
<sequence>MGPPRGGNKGPSAAPAAARTPKAKSRSRDSSDPAVALVVAIIVTPDGRESRRPRQQLFLNTGERISGKRCEPHALHGGSARGTLSVRV</sequence>
<feature type="region of interest" description="Disordered" evidence="1">
    <location>
        <begin position="1"/>
        <end position="33"/>
    </location>
</feature>
<name>A0A8K1GFP4_9PASS</name>
<organism evidence="2 3">
    <name type="scientific">Zosterops borbonicus</name>
    <dbReference type="NCBI Taxonomy" id="364589"/>
    <lineage>
        <taxon>Eukaryota</taxon>
        <taxon>Metazoa</taxon>
        <taxon>Chordata</taxon>
        <taxon>Craniata</taxon>
        <taxon>Vertebrata</taxon>
        <taxon>Euteleostomi</taxon>
        <taxon>Archelosauria</taxon>
        <taxon>Archosauria</taxon>
        <taxon>Dinosauria</taxon>
        <taxon>Saurischia</taxon>
        <taxon>Theropoda</taxon>
        <taxon>Coelurosauria</taxon>
        <taxon>Aves</taxon>
        <taxon>Neognathae</taxon>
        <taxon>Neoaves</taxon>
        <taxon>Telluraves</taxon>
        <taxon>Australaves</taxon>
        <taxon>Passeriformes</taxon>
        <taxon>Sylvioidea</taxon>
        <taxon>Zosteropidae</taxon>
        <taxon>Zosterops</taxon>
    </lineage>
</organism>
<comment type="caution">
    <text evidence="2">The sequence shown here is derived from an EMBL/GenBank/DDBJ whole genome shotgun (WGS) entry which is preliminary data.</text>
</comment>
<gene>
    <name evidence="2" type="ORF">HGM15179_009522</name>
</gene>
<protein>
    <submittedName>
        <fullName evidence="2">Uncharacterized protein</fullName>
    </submittedName>
</protein>
<reference evidence="2" key="1">
    <citation type="submission" date="2019-04" db="EMBL/GenBank/DDBJ databases">
        <title>Genome assembly of Zosterops borbonicus 15179.</title>
        <authorList>
            <person name="Leroy T."/>
            <person name="Anselmetti Y."/>
            <person name="Tilak M.-K."/>
            <person name="Nabholz B."/>
        </authorList>
    </citation>
    <scope>NUCLEOTIDE SEQUENCE</scope>
    <source>
        <strain evidence="2">HGM_15179</strain>
        <tissue evidence="2">Muscle</tissue>
    </source>
</reference>
<evidence type="ECO:0000313" key="3">
    <source>
        <dbReference type="Proteomes" id="UP000796761"/>
    </source>
</evidence>
<dbReference type="AlphaFoldDB" id="A0A8K1GFP4"/>
<dbReference type="Proteomes" id="UP000796761">
    <property type="component" value="Unassembled WGS sequence"/>
</dbReference>
<accession>A0A8K1GFP4</accession>
<feature type="region of interest" description="Disordered" evidence="1">
    <location>
        <begin position="68"/>
        <end position="88"/>
    </location>
</feature>
<dbReference type="EMBL" id="SWJQ01000259">
    <property type="protein sequence ID" value="TRZ17577.1"/>
    <property type="molecule type" value="Genomic_DNA"/>
</dbReference>
<evidence type="ECO:0000313" key="2">
    <source>
        <dbReference type="EMBL" id="TRZ17577.1"/>
    </source>
</evidence>